<dbReference type="Proteomes" id="UP000295632">
    <property type="component" value="Unassembled WGS sequence"/>
</dbReference>
<keyword evidence="4" id="KW-0288">FMN</keyword>
<evidence type="ECO:0000313" key="10">
    <source>
        <dbReference type="EMBL" id="TDQ36213.1"/>
    </source>
</evidence>
<protein>
    <submittedName>
        <fullName evidence="10">2,4-dienoyl-CoA reductase-like NADH-dependent reductase (Old Yellow Enzyme family)</fullName>
    </submittedName>
</protein>
<dbReference type="GO" id="GO:0010181">
    <property type="term" value="F:FMN binding"/>
    <property type="evidence" value="ECO:0007669"/>
    <property type="project" value="InterPro"/>
</dbReference>
<reference evidence="10 11" key="1">
    <citation type="submission" date="2019-03" db="EMBL/GenBank/DDBJ databases">
        <title>Genomic Encyclopedia of Type Strains, Phase IV (KMG-IV): sequencing the most valuable type-strain genomes for metagenomic binning, comparative biology and taxonomic classification.</title>
        <authorList>
            <person name="Goeker M."/>
        </authorList>
    </citation>
    <scope>NUCLEOTIDE SEQUENCE [LARGE SCALE GENOMIC DNA]</scope>
    <source>
        <strain evidence="10 11">DSM 28697</strain>
    </source>
</reference>
<dbReference type="InterPro" id="IPR013785">
    <property type="entry name" value="Aldolase_TIM"/>
</dbReference>
<dbReference type="Gene3D" id="3.20.20.70">
    <property type="entry name" value="Aldolase class I"/>
    <property type="match status" value="1"/>
</dbReference>
<dbReference type="InterPro" id="IPR051793">
    <property type="entry name" value="NADH:flavin_oxidoreductase"/>
</dbReference>
<dbReference type="AlphaFoldDB" id="A0A4R6TVE1"/>
<keyword evidence="8" id="KW-0411">Iron-sulfur</keyword>
<sequence>MINQQVQDELFKPIKLGHKLLPSRIAMAPMTRAFSPDGVPDANVAAYYRRRAENGVGLIITEGTAINHPSAVSHKDIPEFHGERSLAGWKRVVDEVHQAGGVIIPQIWHVGGARKIGEGPNESALPVSPSGLDAYGNKITEPLTNKEIQQLIQAYAEAAKDAKEVGFDGIEIHGAHGYLIDQFFWERTNKRTDRYGGDLVERTTFAQEVVKACRDTVGPEFMIVFRFSQWKGTDFGAKLVRNSEELKQLLEPLVEAGVDVFHASTRRFWEPEFPKESDTLNLAAWTKKVTGKPTITVGSLGLNHAFREENGAENEITVTENIEKIVQKFKNGEFDLVAVGRALLADPAWASKLRDGKLEEATPFTQDSQKTLY</sequence>
<evidence type="ECO:0000259" key="9">
    <source>
        <dbReference type="Pfam" id="PF00724"/>
    </source>
</evidence>
<keyword evidence="5" id="KW-0479">Metal-binding</keyword>
<accession>A0A4R6TVE1</accession>
<evidence type="ECO:0000256" key="8">
    <source>
        <dbReference type="ARBA" id="ARBA00023014"/>
    </source>
</evidence>
<dbReference type="FunFam" id="3.20.20.70:FF:000262">
    <property type="entry name" value="NADH:flavin oxidoreductase"/>
    <property type="match status" value="1"/>
</dbReference>
<organism evidence="10 11">
    <name type="scientific">Aureibacillus halotolerans</name>
    <dbReference type="NCBI Taxonomy" id="1508390"/>
    <lineage>
        <taxon>Bacteria</taxon>
        <taxon>Bacillati</taxon>
        <taxon>Bacillota</taxon>
        <taxon>Bacilli</taxon>
        <taxon>Bacillales</taxon>
        <taxon>Bacillaceae</taxon>
        <taxon>Aureibacillus</taxon>
    </lineage>
</organism>
<dbReference type="SUPFAM" id="SSF51395">
    <property type="entry name" value="FMN-linked oxidoreductases"/>
    <property type="match status" value="1"/>
</dbReference>
<dbReference type="PANTHER" id="PTHR42917:SF2">
    <property type="entry name" value="2,4-DIENOYL-COA REDUCTASE [(2E)-ENOYL-COA-PRODUCING]"/>
    <property type="match status" value="1"/>
</dbReference>
<feature type="domain" description="NADH:flavin oxidoreductase/NADH oxidase N-terminal" evidence="9">
    <location>
        <begin position="9"/>
        <end position="357"/>
    </location>
</feature>
<dbReference type="Pfam" id="PF00724">
    <property type="entry name" value="Oxidored_FMN"/>
    <property type="match status" value="1"/>
</dbReference>
<dbReference type="CDD" id="cd04747">
    <property type="entry name" value="OYE_like_5_FMN"/>
    <property type="match status" value="1"/>
</dbReference>
<dbReference type="GO" id="GO:0016491">
    <property type="term" value="F:oxidoreductase activity"/>
    <property type="evidence" value="ECO:0007669"/>
    <property type="project" value="UniProtKB-KW"/>
</dbReference>
<keyword evidence="6" id="KW-0560">Oxidoreductase</keyword>
<dbReference type="PANTHER" id="PTHR42917">
    <property type="entry name" value="2,4-DIENOYL-COA REDUCTASE"/>
    <property type="match status" value="1"/>
</dbReference>
<dbReference type="EMBL" id="SNYJ01000019">
    <property type="protein sequence ID" value="TDQ36213.1"/>
    <property type="molecule type" value="Genomic_DNA"/>
</dbReference>
<keyword evidence="7" id="KW-0408">Iron</keyword>
<dbReference type="InterPro" id="IPR001155">
    <property type="entry name" value="OxRdtase_FMN_N"/>
</dbReference>
<evidence type="ECO:0000256" key="4">
    <source>
        <dbReference type="ARBA" id="ARBA00022643"/>
    </source>
</evidence>
<evidence type="ECO:0000256" key="5">
    <source>
        <dbReference type="ARBA" id="ARBA00022723"/>
    </source>
</evidence>
<name>A0A4R6TVE1_9BACI</name>
<keyword evidence="11" id="KW-1185">Reference proteome</keyword>
<evidence type="ECO:0000256" key="3">
    <source>
        <dbReference type="ARBA" id="ARBA00022630"/>
    </source>
</evidence>
<evidence type="ECO:0000256" key="2">
    <source>
        <dbReference type="ARBA" id="ARBA00001966"/>
    </source>
</evidence>
<gene>
    <name evidence="10" type="ORF">EV213_1192</name>
</gene>
<dbReference type="GO" id="GO:0051536">
    <property type="term" value="F:iron-sulfur cluster binding"/>
    <property type="evidence" value="ECO:0007669"/>
    <property type="project" value="UniProtKB-KW"/>
</dbReference>
<dbReference type="GO" id="GO:0046872">
    <property type="term" value="F:metal ion binding"/>
    <property type="evidence" value="ECO:0007669"/>
    <property type="project" value="UniProtKB-KW"/>
</dbReference>
<keyword evidence="3" id="KW-0285">Flavoprotein</keyword>
<evidence type="ECO:0000313" key="11">
    <source>
        <dbReference type="Proteomes" id="UP000295632"/>
    </source>
</evidence>
<comment type="cofactor">
    <cofactor evidence="1">
        <name>FMN</name>
        <dbReference type="ChEBI" id="CHEBI:58210"/>
    </cofactor>
</comment>
<proteinExistence type="predicted"/>
<comment type="cofactor">
    <cofactor evidence="2">
        <name>[4Fe-4S] cluster</name>
        <dbReference type="ChEBI" id="CHEBI:49883"/>
    </cofactor>
</comment>
<evidence type="ECO:0000256" key="6">
    <source>
        <dbReference type="ARBA" id="ARBA00023002"/>
    </source>
</evidence>
<evidence type="ECO:0000256" key="7">
    <source>
        <dbReference type="ARBA" id="ARBA00023004"/>
    </source>
</evidence>
<evidence type="ECO:0000256" key="1">
    <source>
        <dbReference type="ARBA" id="ARBA00001917"/>
    </source>
</evidence>
<comment type="caution">
    <text evidence="10">The sequence shown here is derived from an EMBL/GenBank/DDBJ whole genome shotgun (WGS) entry which is preliminary data.</text>
</comment>